<gene>
    <name evidence="2" type="ORF">ACFFK8_02285</name>
</gene>
<accession>A0ABV5ZH32</accession>
<protein>
    <submittedName>
        <fullName evidence="2">RagB/SusD family nutrient uptake outer membrane protein</fullName>
    </submittedName>
</protein>
<feature type="signal peptide" evidence="1">
    <location>
        <begin position="1"/>
        <end position="24"/>
    </location>
</feature>
<dbReference type="PROSITE" id="PS51257">
    <property type="entry name" value="PROKAR_LIPOPROTEIN"/>
    <property type="match status" value="1"/>
</dbReference>
<sequence length="565" mass="63181">MMKRHISFLALLLLLGLSSCSDMLNIHSDLVEFAEDNKLDTPEDSVYSVMGILHQMQKIADRTVLLGELRADLMEPTAKASADLKAIASCIVPATNPYNSISDYYAVINNCNYFLHHVDTTLRKRNRSVFAREYAAVKAFRAWTYLQAAQVYGAIPLLTDPVLTESEAREAMAKSPSDIPAICNYFISDLAPEVDTELPAYGSISAQESSRFFIPVRALLGDLCLWVGRYQEAAQYYHDYLTRQGQEIVTGTSGARWGDTSYKGVVNGYTTDIQSSSGGEVLSYIPMESSVFNGVKSGLATIYNSISENYSYFQARPSARLRELSAAEDYCMVYEGMDSHRDTIYVPKVNLLSSDAVGDLRFFASYIHRVELQGAHSRYSSDIQILRKLNNNGITTYRRTVVYLHFAEALNRAGYPQSAMAVLKYGLYPEAIDNYVDSVERKAAGTLLSFSQTVFTRNNTQGIHSRGCGDSDANAHYVLPQPETTLASRADTVNWQVPLVEDMIMRELALETAFEGCRFYDLMRVALRRGEPAYLATPVSLRAGQRDESLFQLLMTPSNWYLPKN</sequence>
<dbReference type="EMBL" id="JBHLZF010000001">
    <property type="protein sequence ID" value="MFB9896682.1"/>
    <property type="molecule type" value="Genomic_DNA"/>
</dbReference>
<organism evidence="2 3">
    <name type="scientific">Hallella seregens ATCC 51272</name>
    <dbReference type="NCBI Taxonomy" id="1336250"/>
    <lineage>
        <taxon>Bacteria</taxon>
        <taxon>Pseudomonadati</taxon>
        <taxon>Bacteroidota</taxon>
        <taxon>Bacteroidia</taxon>
        <taxon>Bacteroidales</taxon>
        <taxon>Prevotellaceae</taxon>
        <taxon>Hallella</taxon>
    </lineage>
</organism>
<dbReference type="Gene3D" id="1.25.40.390">
    <property type="match status" value="1"/>
</dbReference>
<dbReference type="SUPFAM" id="SSF48452">
    <property type="entry name" value="TPR-like"/>
    <property type="match status" value="1"/>
</dbReference>
<keyword evidence="3" id="KW-1185">Reference proteome</keyword>
<evidence type="ECO:0000313" key="2">
    <source>
        <dbReference type="EMBL" id="MFB9896682.1"/>
    </source>
</evidence>
<proteinExistence type="predicted"/>
<reference evidence="2 3" key="1">
    <citation type="submission" date="2024-09" db="EMBL/GenBank/DDBJ databases">
        <authorList>
            <person name="Sun Q."/>
            <person name="Mori K."/>
        </authorList>
    </citation>
    <scope>NUCLEOTIDE SEQUENCE [LARGE SCALE GENOMIC DNA]</scope>
    <source>
        <strain evidence="2 3">ATCC 51272</strain>
    </source>
</reference>
<dbReference type="Proteomes" id="UP001589688">
    <property type="component" value="Unassembled WGS sequence"/>
</dbReference>
<dbReference type="RefSeq" id="WP_027952469.1">
    <property type="nucleotide sequence ID" value="NZ_JADU01000019.1"/>
</dbReference>
<name>A0ABV5ZH32_9BACT</name>
<evidence type="ECO:0000313" key="3">
    <source>
        <dbReference type="Proteomes" id="UP001589688"/>
    </source>
</evidence>
<keyword evidence="1" id="KW-0732">Signal</keyword>
<evidence type="ECO:0000256" key="1">
    <source>
        <dbReference type="SAM" id="SignalP"/>
    </source>
</evidence>
<feature type="chain" id="PRO_5046476454" evidence="1">
    <location>
        <begin position="25"/>
        <end position="565"/>
    </location>
</feature>
<comment type="caution">
    <text evidence="2">The sequence shown here is derived from an EMBL/GenBank/DDBJ whole genome shotgun (WGS) entry which is preliminary data.</text>
</comment>
<dbReference type="InterPro" id="IPR011990">
    <property type="entry name" value="TPR-like_helical_dom_sf"/>
</dbReference>